<dbReference type="EMBL" id="CP001643">
    <property type="protein sequence ID" value="ACU84785.1"/>
    <property type="molecule type" value="Genomic_DNA"/>
</dbReference>
<feature type="region of interest" description="Disordered" evidence="1">
    <location>
        <begin position="43"/>
        <end position="70"/>
    </location>
</feature>
<dbReference type="eggNOG" id="ENOG5031DYY">
    <property type="taxonomic scope" value="Bacteria"/>
</dbReference>
<dbReference type="InterPro" id="IPR025329">
    <property type="entry name" value="DUF4235"/>
</dbReference>
<dbReference type="STRING" id="446465.Bfae_09320"/>
<evidence type="ECO:0000313" key="3">
    <source>
        <dbReference type="Proteomes" id="UP000001919"/>
    </source>
</evidence>
<dbReference type="KEGG" id="bfa:Bfae_09320"/>
<dbReference type="PATRIC" id="fig|446465.5.peg.929"/>
<accession>C7MAM7</accession>
<dbReference type="Pfam" id="PF14019">
    <property type="entry name" value="DUF4235"/>
    <property type="match status" value="1"/>
</dbReference>
<organism evidence="2 3">
    <name type="scientific">Brachybacterium faecium (strain ATCC 43885 / DSM 4810 / JCM 11609 / LMG 19847 / NBRC 14762 / NCIMB 9860 / 6-10)</name>
    <dbReference type="NCBI Taxonomy" id="446465"/>
    <lineage>
        <taxon>Bacteria</taxon>
        <taxon>Bacillati</taxon>
        <taxon>Actinomycetota</taxon>
        <taxon>Actinomycetes</taxon>
        <taxon>Micrococcales</taxon>
        <taxon>Dermabacteraceae</taxon>
        <taxon>Brachybacterium</taxon>
    </lineage>
</organism>
<gene>
    <name evidence="2" type="ordered locus">Bfae_09320</name>
</gene>
<dbReference type="Proteomes" id="UP000001919">
    <property type="component" value="Chromosome"/>
</dbReference>
<sequence>MANPLVSIAVPVAGLVAAAVGNKAAAAGWGAVFGEDAPTDKTQKALQKDAAQRRKQAKKDGLSKDEIAQIKDPSEQMPVWKMMLWATISGVVLQGLRVAAKRGTQVGVERLTTRRPRANRG</sequence>
<evidence type="ECO:0000313" key="2">
    <source>
        <dbReference type="EMBL" id="ACU84785.1"/>
    </source>
</evidence>
<dbReference type="AlphaFoldDB" id="C7MAM7"/>
<evidence type="ECO:0000256" key="1">
    <source>
        <dbReference type="SAM" id="MobiDB-lite"/>
    </source>
</evidence>
<proteinExistence type="predicted"/>
<protein>
    <recommendedName>
        <fullName evidence="4">DUF4235 domain-containing protein</fullName>
    </recommendedName>
</protein>
<name>C7MAM7_BRAFD</name>
<evidence type="ECO:0008006" key="4">
    <source>
        <dbReference type="Google" id="ProtNLM"/>
    </source>
</evidence>
<keyword evidence="3" id="KW-1185">Reference proteome</keyword>
<reference evidence="2 3" key="1">
    <citation type="journal article" date="2009" name="Stand. Genomic Sci.">
        <title>Complete genome sequence of Brachybacterium faecium type strain (Schefferle 6-10).</title>
        <authorList>
            <person name="Lapidus A."/>
            <person name="Pukall R."/>
            <person name="Labuttii K."/>
            <person name="Copeland A."/>
            <person name="Del Rio T.G."/>
            <person name="Nolan M."/>
            <person name="Chen F."/>
            <person name="Lucas S."/>
            <person name="Tice H."/>
            <person name="Cheng J.F."/>
            <person name="Bruce D."/>
            <person name="Goodwin L."/>
            <person name="Pitluck S."/>
            <person name="Rohde M."/>
            <person name="Goker M."/>
            <person name="Pati A."/>
            <person name="Ivanova N."/>
            <person name="Mavrommatis K."/>
            <person name="Chen A."/>
            <person name="Palaniappan K."/>
            <person name="D'haeseleer P."/>
            <person name="Chain P."/>
            <person name="Bristow J."/>
            <person name="Eisen J.A."/>
            <person name="Markowitz V."/>
            <person name="Hugenholtz P."/>
            <person name="Kyrpides N.C."/>
            <person name="Klenk H.P."/>
        </authorList>
    </citation>
    <scope>NUCLEOTIDE SEQUENCE [LARGE SCALE GENOMIC DNA]</scope>
    <source>
        <strain evidence="3">ATCC 43885 / DSM 4810 / JCM 11609 / LMG 19847 / NBRC 14762 / NCIMB 9860 / 6-10</strain>
    </source>
</reference>
<dbReference type="HOGENOM" id="CLU_2033612_0_0_11"/>
<dbReference type="OrthoDB" id="4793592at2"/>